<keyword evidence="6" id="KW-1003">Cell membrane</keyword>
<dbReference type="Proteomes" id="UP000019276">
    <property type="component" value="Unassembled WGS sequence"/>
</dbReference>
<evidence type="ECO:0000256" key="8">
    <source>
        <dbReference type="ARBA" id="ARBA00022989"/>
    </source>
</evidence>
<evidence type="ECO:0000256" key="2">
    <source>
        <dbReference type="ARBA" id="ARBA00004651"/>
    </source>
</evidence>
<sequence>MSDTMSAIAQEILAMNWLELIAVIASLAYVLLAGKSNIWCWPAAIIASGIYCYIFLDINLFMDSALQVYYIAMAVYGWAQWRQIKLGLDDSDDSMVQTSASEEVAPVQSWPLALHLKMISALSLASLILGYVMENYTQADFAYLDTFTTVFSVYATYLIAIRLLETWLYWIAIDIAGIYIYSEKSLNLTMLLFAGYTLLAAWAYWQWRTLYLQQQVGYRQQPTS</sequence>
<protein>
    <recommendedName>
        <fullName evidence="4">Nicotinamide riboside transporter PnuC</fullName>
    </recommendedName>
</protein>
<dbReference type="PANTHER" id="PTHR36122">
    <property type="entry name" value="NICOTINAMIDE RIBOSIDE TRANSPORTER PNUC"/>
    <property type="match status" value="1"/>
</dbReference>
<dbReference type="eggNOG" id="COG3201">
    <property type="taxonomic scope" value="Bacteria"/>
</dbReference>
<name>W7QRQ1_9ALTE</name>
<dbReference type="RefSeq" id="WP_051479552.1">
    <property type="nucleotide sequence ID" value="NZ_ARZY01000003.1"/>
</dbReference>
<evidence type="ECO:0000256" key="3">
    <source>
        <dbReference type="ARBA" id="ARBA00006669"/>
    </source>
</evidence>
<proteinExistence type="inferred from homology"/>
<evidence type="ECO:0000313" key="12">
    <source>
        <dbReference type="Proteomes" id="UP000019276"/>
    </source>
</evidence>
<comment type="function">
    <text evidence="1">Required for nicotinamide riboside transport across the inner membrane.</text>
</comment>
<dbReference type="STRING" id="1328313.DS2_02640"/>
<comment type="subcellular location">
    <subcellularLocation>
        <location evidence="2">Cell membrane</location>
        <topology evidence="2">Multi-pass membrane protein</topology>
    </subcellularLocation>
</comment>
<evidence type="ECO:0000256" key="1">
    <source>
        <dbReference type="ARBA" id="ARBA00002672"/>
    </source>
</evidence>
<dbReference type="PANTHER" id="PTHR36122:SF2">
    <property type="entry name" value="NICOTINAMIDE RIBOSIDE TRANSPORTER PNUC"/>
    <property type="match status" value="1"/>
</dbReference>
<dbReference type="OrthoDB" id="9791248at2"/>
<dbReference type="EMBL" id="ARZY01000003">
    <property type="protein sequence ID" value="EWH11687.1"/>
    <property type="molecule type" value="Genomic_DNA"/>
</dbReference>
<comment type="similarity">
    <text evidence="3">Belongs to the nicotinamide ribonucleoside (NR) uptake permease (TC 4.B.1) family.</text>
</comment>
<dbReference type="GO" id="GO:0034257">
    <property type="term" value="F:nicotinamide riboside transmembrane transporter activity"/>
    <property type="evidence" value="ECO:0007669"/>
    <property type="project" value="InterPro"/>
</dbReference>
<evidence type="ECO:0000256" key="10">
    <source>
        <dbReference type="SAM" id="Phobius"/>
    </source>
</evidence>
<keyword evidence="9 10" id="KW-0472">Membrane</keyword>
<evidence type="ECO:0000256" key="7">
    <source>
        <dbReference type="ARBA" id="ARBA00022692"/>
    </source>
</evidence>
<feature type="transmembrane region" description="Helical" evidence="10">
    <location>
        <begin position="12"/>
        <end position="32"/>
    </location>
</feature>
<dbReference type="NCBIfam" id="TIGR01528">
    <property type="entry name" value="NMN_trans_PnuC"/>
    <property type="match status" value="1"/>
</dbReference>
<dbReference type="AlphaFoldDB" id="W7QRQ1"/>
<feature type="transmembrane region" description="Helical" evidence="10">
    <location>
        <begin position="38"/>
        <end position="56"/>
    </location>
</feature>
<keyword evidence="7 10" id="KW-0812">Transmembrane</keyword>
<evidence type="ECO:0000256" key="9">
    <source>
        <dbReference type="ARBA" id="ARBA00023136"/>
    </source>
</evidence>
<comment type="caution">
    <text evidence="11">The sequence shown here is derived from an EMBL/GenBank/DDBJ whole genome shotgun (WGS) entry which is preliminary data.</text>
</comment>
<keyword evidence="8 10" id="KW-1133">Transmembrane helix</keyword>
<evidence type="ECO:0000313" key="11">
    <source>
        <dbReference type="EMBL" id="EWH11687.1"/>
    </source>
</evidence>
<reference evidence="11 12" key="1">
    <citation type="journal article" date="2014" name="Genome Announc.">
        <title>Draft Genome Sequence of the Agar-Degrading Bacterium Catenovulum sp. Strain DS-2, Isolated from Intestines of Haliotis diversicolor.</title>
        <authorList>
            <person name="Shan D."/>
            <person name="Li X."/>
            <person name="Gu Z."/>
            <person name="Wei G."/>
            <person name="Gao Z."/>
            <person name="Shao Z."/>
        </authorList>
    </citation>
    <scope>NUCLEOTIDE SEQUENCE [LARGE SCALE GENOMIC DNA]</scope>
    <source>
        <strain evidence="11 12">DS-2</strain>
    </source>
</reference>
<keyword evidence="12" id="KW-1185">Reference proteome</keyword>
<evidence type="ECO:0000256" key="6">
    <source>
        <dbReference type="ARBA" id="ARBA00022475"/>
    </source>
</evidence>
<dbReference type="InterPro" id="IPR006419">
    <property type="entry name" value="NMN_transpt_PnuC"/>
</dbReference>
<organism evidence="11 12">
    <name type="scientific">Catenovulum agarivorans DS-2</name>
    <dbReference type="NCBI Taxonomy" id="1328313"/>
    <lineage>
        <taxon>Bacteria</taxon>
        <taxon>Pseudomonadati</taxon>
        <taxon>Pseudomonadota</taxon>
        <taxon>Gammaproteobacteria</taxon>
        <taxon>Alteromonadales</taxon>
        <taxon>Alteromonadaceae</taxon>
        <taxon>Catenovulum</taxon>
    </lineage>
</organism>
<dbReference type="GO" id="GO:0005886">
    <property type="term" value="C:plasma membrane"/>
    <property type="evidence" value="ECO:0007669"/>
    <property type="project" value="UniProtKB-SubCell"/>
</dbReference>
<gene>
    <name evidence="11" type="ORF">DS2_02640</name>
</gene>
<feature type="transmembrane region" description="Helical" evidence="10">
    <location>
        <begin position="188"/>
        <end position="205"/>
    </location>
</feature>
<evidence type="ECO:0000256" key="5">
    <source>
        <dbReference type="ARBA" id="ARBA00022448"/>
    </source>
</evidence>
<dbReference type="Pfam" id="PF04973">
    <property type="entry name" value="NMN_transporter"/>
    <property type="match status" value="1"/>
</dbReference>
<accession>W7QRQ1</accession>
<evidence type="ECO:0000256" key="4">
    <source>
        <dbReference type="ARBA" id="ARBA00017522"/>
    </source>
</evidence>
<keyword evidence="5" id="KW-0813">Transport</keyword>